<evidence type="ECO:0000256" key="11">
    <source>
        <dbReference type="ARBA" id="ARBA00029936"/>
    </source>
</evidence>
<dbReference type="Pfam" id="PF00133">
    <property type="entry name" value="tRNA-synt_1"/>
    <property type="match status" value="1"/>
</dbReference>
<dbReference type="InterPro" id="IPR014729">
    <property type="entry name" value="Rossmann-like_a/b/a_fold"/>
</dbReference>
<evidence type="ECO:0000256" key="14">
    <source>
        <dbReference type="RuleBase" id="RU363035"/>
    </source>
</evidence>
<keyword evidence="6 14" id="KW-0436">Ligase</keyword>
<dbReference type="AlphaFoldDB" id="A0A2C5Y464"/>
<gene>
    <name evidence="19" type="ORF">CDD81_7646</name>
</gene>
<dbReference type="Gene3D" id="1.10.730.10">
    <property type="entry name" value="Isoleucyl-tRNA Synthetase, Domain 1"/>
    <property type="match status" value="1"/>
</dbReference>
<keyword evidence="20" id="KW-1185">Reference proteome</keyword>
<dbReference type="STRING" id="1399860.A0A2C5Y464"/>
<organism evidence="19 20">
    <name type="scientific">Ophiocordyceps australis</name>
    <dbReference type="NCBI Taxonomy" id="1399860"/>
    <lineage>
        <taxon>Eukaryota</taxon>
        <taxon>Fungi</taxon>
        <taxon>Dikarya</taxon>
        <taxon>Ascomycota</taxon>
        <taxon>Pezizomycotina</taxon>
        <taxon>Sordariomycetes</taxon>
        <taxon>Hypocreomycetidae</taxon>
        <taxon>Hypocreales</taxon>
        <taxon>Ophiocordycipitaceae</taxon>
        <taxon>Ophiocordyceps</taxon>
    </lineage>
</organism>
<feature type="region of interest" description="Disordered" evidence="16">
    <location>
        <begin position="1"/>
        <end position="112"/>
    </location>
</feature>
<name>A0A2C5Y464_9HYPO</name>
<dbReference type="Gene3D" id="3.90.740.10">
    <property type="entry name" value="Valyl/Leucyl/Isoleucyl-tRNA synthetase, editing domain"/>
    <property type="match status" value="1"/>
</dbReference>
<dbReference type="NCBIfam" id="TIGR00422">
    <property type="entry name" value="valS"/>
    <property type="match status" value="1"/>
</dbReference>
<evidence type="ECO:0000256" key="10">
    <source>
        <dbReference type="ARBA" id="ARBA00023146"/>
    </source>
</evidence>
<dbReference type="InterPro" id="IPR037118">
    <property type="entry name" value="Val-tRNA_synth_C_sf"/>
</dbReference>
<keyword evidence="7 14" id="KW-0547">Nucleotide-binding</keyword>
<comment type="similarity">
    <text evidence="3 14">Belongs to the class-I aminoacyl-tRNA synthetase family.</text>
</comment>
<dbReference type="SUPFAM" id="SSF50677">
    <property type="entry name" value="ValRS/IleRS/LeuRS editing domain"/>
    <property type="match status" value="1"/>
</dbReference>
<dbReference type="CDD" id="cd00817">
    <property type="entry name" value="ValRS_core"/>
    <property type="match status" value="1"/>
</dbReference>
<dbReference type="InterPro" id="IPR009008">
    <property type="entry name" value="Val/Leu/Ile-tRNA-synth_edit"/>
</dbReference>
<dbReference type="Gene3D" id="1.10.287.380">
    <property type="entry name" value="Valyl-tRNA synthetase, C-terminal domain"/>
    <property type="match status" value="1"/>
</dbReference>
<dbReference type="GO" id="GO:0005829">
    <property type="term" value="C:cytosol"/>
    <property type="evidence" value="ECO:0007669"/>
    <property type="project" value="TreeGrafter"/>
</dbReference>
<evidence type="ECO:0000256" key="1">
    <source>
        <dbReference type="ARBA" id="ARBA00004173"/>
    </source>
</evidence>
<comment type="caution">
    <text evidence="19">The sequence shown here is derived from an EMBL/GenBank/DDBJ whole genome shotgun (WGS) entry which is preliminary data.</text>
</comment>
<feature type="domain" description="Methionyl/Valyl/Leucyl/Isoleucyl-tRNA synthetase anticodon-binding" evidence="18">
    <location>
        <begin position="816"/>
        <end position="965"/>
    </location>
</feature>
<dbReference type="OrthoDB" id="629407at2759"/>
<feature type="compositionally biased region" description="Polar residues" evidence="16">
    <location>
        <begin position="33"/>
        <end position="42"/>
    </location>
</feature>
<dbReference type="InterPro" id="IPR009080">
    <property type="entry name" value="tRNAsynth_Ia_anticodon-bd"/>
</dbReference>
<dbReference type="InterPro" id="IPR001412">
    <property type="entry name" value="aa-tRNA-synth_I_CS"/>
</dbReference>
<evidence type="ECO:0000313" key="19">
    <source>
        <dbReference type="EMBL" id="PHH62022.1"/>
    </source>
</evidence>
<evidence type="ECO:0000256" key="3">
    <source>
        <dbReference type="ARBA" id="ARBA00005594"/>
    </source>
</evidence>
<dbReference type="PRINTS" id="PR00986">
    <property type="entry name" value="TRNASYNTHVAL"/>
</dbReference>
<dbReference type="FunFam" id="3.90.740.10:FF:000005">
    <property type="entry name" value="Valine--tRNA ligase, mitochondrial"/>
    <property type="match status" value="1"/>
</dbReference>
<dbReference type="SUPFAM" id="SSF47323">
    <property type="entry name" value="Anticodon-binding domain of a subclass of class I aminoacyl-tRNA synthetases"/>
    <property type="match status" value="1"/>
</dbReference>
<evidence type="ECO:0000256" key="5">
    <source>
        <dbReference type="ARBA" id="ARBA00022490"/>
    </source>
</evidence>
<dbReference type="NCBIfam" id="NF004349">
    <property type="entry name" value="PRK05729.1"/>
    <property type="match status" value="1"/>
</dbReference>
<dbReference type="GO" id="GO:0006438">
    <property type="term" value="P:valyl-tRNA aminoacylation"/>
    <property type="evidence" value="ECO:0007669"/>
    <property type="project" value="InterPro"/>
</dbReference>
<evidence type="ECO:0000256" key="16">
    <source>
        <dbReference type="SAM" id="MobiDB-lite"/>
    </source>
</evidence>
<dbReference type="InterPro" id="IPR002303">
    <property type="entry name" value="Valyl-tRNA_ligase"/>
</dbReference>
<evidence type="ECO:0000256" key="13">
    <source>
        <dbReference type="ARBA" id="ARBA00047552"/>
    </source>
</evidence>
<feature type="domain" description="Aminoacyl-tRNA synthetase class Ia" evidence="17">
    <location>
        <begin position="150"/>
        <end position="772"/>
    </location>
</feature>
<evidence type="ECO:0000259" key="17">
    <source>
        <dbReference type="Pfam" id="PF00133"/>
    </source>
</evidence>
<dbReference type="InterPro" id="IPR013155">
    <property type="entry name" value="M/V/L/I-tRNA-synth_anticd-bd"/>
</dbReference>
<feature type="compositionally biased region" description="Basic and acidic residues" evidence="16">
    <location>
        <begin position="102"/>
        <end position="112"/>
    </location>
</feature>
<keyword evidence="15" id="KW-0175">Coiled coil</keyword>
<dbReference type="GO" id="GO:0005739">
    <property type="term" value="C:mitochondrion"/>
    <property type="evidence" value="ECO:0007669"/>
    <property type="project" value="UniProtKB-SubCell"/>
</dbReference>
<comment type="catalytic activity">
    <reaction evidence="13">
        <text>tRNA(Val) + L-valine + ATP = L-valyl-tRNA(Val) + AMP + diphosphate</text>
        <dbReference type="Rhea" id="RHEA:10704"/>
        <dbReference type="Rhea" id="RHEA-COMP:9672"/>
        <dbReference type="Rhea" id="RHEA-COMP:9708"/>
        <dbReference type="ChEBI" id="CHEBI:30616"/>
        <dbReference type="ChEBI" id="CHEBI:33019"/>
        <dbReference type="ChEBI" id="CHEBI:57762"/>
        <dbReference type="ChEBI" id="CHEBI:78442"/>
        <dbReference type="ChEBI" id="CHEBI:78537"/>
        <dbReference type="ChEBI" id="CHEBI:456215"/>
        <dbReference type="EC" id="6.1.1.9"/>
    </reaction>
</comment>
<proteinExistence type="inferred from homology"/>
<dbReference type="GO" id="GO:0005524">
    <property type="term" value="F:ATP binding"/>
    <property type="evidence" value="ECO:0007669"/>
    <property type="project" value="UniProtKB-KW"/>
</dbReference>
<keyword evidence="5" id="KW-0963">Cytoplasm</keyword>
<dbReference type="GO" id="GO:0004832">
    <property type="term" value="F:valine-tRNA ligase activity"/>
    <property type="evidence" value="ECO:0007669"/>
    <property type="project" value="UniProtKB-EC"/>
</dbReference>
<dbReference type="PROSITE" id="PS00178">
    <property type="entry name" value="AA_TRNA_LIGASE_I"/>
    <property type="match status" value="1"/>
</dbReference>
<dbReference type="Proteomes" id="UP000226192">
    <property type="component" value="Unassembled WGS sequence"/>
</dbReference>
<dbReference type="InterPro" id="IPR002300">
    <property type="entry name" value="aa-tRNA-synth_Ia"/>
</dbReference>
<dbReference type="PANTHER" id="PTHR11946:SF109">
    <property type="entry name" value="VALINE--TRNA LIGASE"/>
    <property type="match status" value="1"/>
</dbReference>
<dbReference type="SUPFAM" id="SSF52374">
    <property type="entry name" value="Nucleotidylyl transferase"/>
    <property type="match status" value="1"/>
</dbReference>
<dbReference type="PANTHER" id="PTHR11946">
    <property type="entry name" value="VALYL-TRNA SYNTHETASES"/>
    <property type="match status" value="1"/>
</dbReference>
<reference evidence="19 20" key="1">
    <citation type="submission" date="2017-06" db="EMBL/GenBank/DDBJ databases">
        <title>Ant-infecting Ophiocordyceps genomes reveal a high diversity of potential behavioral manipulation genes and a possible major role for enterotoxins.</title>
        <authorList>
            <person name="De Bekker C."/>
            <person name="Evans H.C."/>
            <person name="Brachmann A."/>
            <person name="Hughes D.P."/>
        </authorList>
    </citation>
    <scope>NUCLEOTIDE SEQUENCE [LARGE SCALE GENOMIC DNA]</scope>
    <source>
        <strain evidence="19 20">Map64</strain>
    </source>
</reference>
<evidence type="ECO:0000259" key="18">
    <source>
        <dbReference type="Pfam" id="PF08264"/>
    </source>
</evidence>
<evidence type="ECO:0000313" key="20">
    <source>
        <dbReference type="Proteomes" id="UP000226192"/>
    </source>
</evidence>
<comment type="subcellular location">
    <subcellularLocation>
        <location evidence="2">Cytoplasm</location>
    </subcellularLocation>
    <subcellularLocation>
        <location evidence="1">Mitochondrion</location>
    </subcellularLocation>
</comment>
<dbReference type="HAMAP" id="MF_02004">
    <property type="entry name" value="Val_tRNA_synth_type1"/>
    <property type="match status" value="1"/>
</dbReference>
<dbReference type="FunFam" id="3.40.50.620:FF:000020">
    <property type="entry name" value="Valine--tRNA ligase, mitochondrial"/>
    <property type="match status" value="1"/>
</dbReference>
<keyword evidence="8 14" id="KW-0067">ATP-binding</keyword>
<evidence type="ECO:0000256" key="12">
    <source>
        <dbReference type="ARBA" id="ARBA00040837"/>
    </source>
</evidence>
<keyword evidence="10 14" id="KW-0030">Aminoacyl-tRNA synthetase</keyword>
<feature type="compositionally biased region" description="Basic and acidic residues" evidence="16">
    <location>
        <begin position="69"/>
        <end position="91"/>
    </location>
</feature>
<dbReference type="CDD" id="cd07962">
    <property type="entry name" value="Anticodon_Ia_Val"/>
    <property type="match status" value="1"/>
</dbReference>
<dbReference type="GO" id="GO:0002161">
    <property type="term" value="F:aminoacyl-tRNA deacylase activity"/>
    <property type="evidence" value="ECO:0007669"/>
    <property type="project" value="InterPro"/>
</dbReference>
<dbReference type="Pfam" id="PF08264">
    <property type="entry name" value="Anticodon_1"/>
    <property type="match status" value="1"/>
</dbReference>
<evidence type="ECO:0000256" key="15">
    <source>
        <dbReference type="SAM" id="Coils"/>
    </source>
</evidence>
<evidence type="ECO:0000256" key="7">
    <source>
        <dbReference type="ARBA" id="ARBA00022741"/>
    </source>
</evidence>
<evidence type="ECO:0000256" key="6">
    <source>
        <dbReference type="ARBA" id="ARBA00022598"/>
    </source>
</evidence>
<dbReference type="FunFam" id="1.10.730.10:FF:000009">
    <property type="entry name" value="Valine--tRNA ligase, mitochondrial"/>
    <property type="match status" value="1"/>
</dbReference>
<evidence type="ECO:0000256" key="4">
    <source>
        <dbReference type="ARBA" id="ARBA00013169"/>
    </source>
</evidence>
<dbReference type="FunFam" id="3.40.50.620:FF:000078">
    <property type="entry name" value="Valine--tRNA ligase, mitochondrial"/>
    <property type="match status" value="1"/>
</dbReference>
<sequence length="1098" mass="123057">MATNSGRGNPIAASEGLAEITMTPPPVAAATKTHVSAGTHASTAGLHDSGGEAGSGAGSAAAGPAQPPKSEKEVLKERQRGEKAAKMEAKKAKAAQMAANSAKEKKTKDKKEEAIPAYVEDTPPGEKKRIRSFQDANFKAYDPVAVESAWYEWWEKQGFFKPEFTAEGKVKEAGSFVIVHPPPNVTGSLHMGHALGDSLQDVMIRWNRMKGKTTLWLPGCDHAGISTQSVVENMLWRRQQKTRHDLGRTKFIETVWEWKQEYHERINKALTRMGGSFDWSREAFTMDANLSAAVAETFVQLHDEGIIYRANRLVNWCTKLNTALSNLEVVNKELTGRTLLDVPGYDKKVEFGVIVHFRYPIEGSDETIQVATTRVETMLGDTGIAVHPKDERYKHLVGKNAMHPFIAGRKLPIIADDYVDMEFGSGAVKLTPAHDANDFVLGQRHKLDFINILTDDGLMNDNAGPFKGQKRFDVRYAIQDALKDKGLYVDKKDNAMKVPLCDKSKDVIEPIMKPQWWVRMKELAEPAMQVVREGQVKIKPESAERSYFRWLQDINDWCISRQLWWGHRCPAYFARLEEGSGDMPEDKLWFSGRSRQEAEQKAAAALPGKKFSLEQDEDVLDTWFSSGLWPFSTLGWPNKTHDLETLYPTSVLETGWDILFFWIARMITLGLKMTGKVPFAEVYCHSLVRDSDGRKMSKSLGNVIDPLDVISGIKLQALHDKLQLGNLDPSEVQKATKYQKTAFPEGIPQCGADALRFTMINASTGGGDINLDVKVIHAYRKFCNKIFQATKYVIGSLPQDFVPSKHRNVRPRTLAERWILHKMNSAARDLNRALEEREFSKSSIIVYRYWYAELCDVYIENSKAIIRDGTPEERESAIETLYTALDAALTLMHPFMPFVTEEMWQRMPRRPGDDTRSIMLAQYPQYDGALDDGESEAAYELVLGCVKAARSLMAEYSLKTDAQVVVQALNKTALETCNSQVASIKSLSGRAVSAIEVIGPEAGRPGGCVAYPVSTSATVYLYVKGRVDMDAEIGKAQKKLDRARATAERQQRILEDGGYKEKVSGAVREMDEQRLADARQEEHSYEETIKQFEQLKAE</sequence>
<dbReference type="EC" id="6.1.1.9" evidence="4"/>
<evidence type="ECO:0000256" key="9">
    <source>
        <dbReference type="ARBA" id="ARBA00022917"/>
    </source>
</evidence>
<evidence type="ECO:0000256" key="2">
    <source>
        <dbReference type="ARBA" id="ARBA00004496"/>
    </source>
</evidence>
<dbReference type="Gene3D" id="3.40.50.620">
    <property type="entry name" value="HUPs"/>
    <property type="match status" value="2"/>
</dbReference>
<accession>A0A2C5Y464</accession>
<keyword evidence="9 14" id="KW-0648">Protein biosynthesis</keyword>
<evidence type="ECO:0000256" key="8">
    <source>
        <dbReference type="ARBA" id="ARBA00022840"/>
    </source>
</evidence>
<dbReference type="InterPro" id="IPR033705">
    <property type="entry name" value="Anticodon_Ia_Val"/>
</dbReference>
<dbReference type="EMBL" id="NJET01000084">
    <property type="protein sequence ID" value="PHH62022.1"/>
    <property type="molecule type" value="Genomic_DNA"/>
</dbReference>
<protein>
    <recommendedName>
        <fullName evidence="12">Valine--tRNA ligase, mitochondrial</fullName>
        <ecNumber evidence="4">6.1.1.9</ecNumber>
    </recommendedName>
    <alternativeName>
        <fullName evidence="11">Valyl-tRNA synthetase</fullName>
    </alternativeName>
</protein>
<feature type="coiled-coil region" evidence="15">
    <location>
        <begin position="1026"/>
        <end position="1098"/>
    </location>
</feature>